<dbReference type="EMBL" id="CP038865">
    <property type="protein sequence ID" value="QCA28145.1"/>
    <property type="molecule type" value="Genomic_DNA"/>
</dbReference>
<evidence type="ECO:0000313" key="2">
    <source>
        <dbReference type="EMBL" id="TFZ39729.1"/>
    </source>
</evidence>
<protein>
    <submittedName>
        <fullName evidence="2">Uncharacterized protein</fullName>
    </submittedName>
</protein>
<name>A0AAJ5JM00_9ENTE</name>
<dbReference type="RefSeq" id="WP_135255034.1">
    <property type="nucleotide sequence ID" value="NZ_CP038865.1"/>
</dbReference>
<keyword evidence="3" id="KW-1185">Reference proteome</keyword>
<dbReference type="Proteomes" id="UP000297725">
    <property type="component" value="Unassembled WGS sequence"/>
</dbReference>
<reference evidence="2 4" key="1">
    <citation type="submission" date="2019-03" db="EMBL/GenBank/DDBJ databases">
        <title>Vagococcus sp. was isolated fron gut of Carduelis flavirostris.</title>
        <authorList>
            <person name="Ge Y."/>
        </authorList>
    </citation>
    <scope>NUCLEOTIDE SEQUENCE [LARGE SCALE GENOMIC DNA]</scope>
    <source>
        <strain evidence="2 4">CF-210</strain>
    </source>
</reference>
<reference evidence="1 3" key="2">
    <citation type="journal article" date="2020" name="Int. J. Syst. Evol. Microbiol.">
        <title>Vagococcus xieshaowenii sp. nov., isolated from snow finch (Montifringilla taczanowskii) cloacal content.</title>
        <authorList>
            <person name="Ge Y."/>
            <person name="Yang J."/>
            <person name="Lai X.H."/>
            <person name="Zhang G."/>
            <person name="Jin D."/>
            <person name="Lu S."/>
            <person name="Wang B."/>
            <person name="Huang Y."/>
            <person name="Huang Y."/>
            <person name="Ren Z."/>
            <person name="Zhang X."/>
            <person name="Xu J."/>
        </authorList>
    </citation>
    <scope>NUCLEOTIDE SEQUENCE [LARGE SCALE GENOMIC DNA]</scope>
    <source>
        <strain evidence="3">personal::cf-49</strain>
        <strain evidence="1">Personal::cf-49</strain>
    </source>
</reference>
<gene>
    <name evidence="2" type="ORF">E4031_08550</name>
    <name evidence="1" type="ORF">E4Z98_02020</name>
</gene>
<dbReference type="AlphaFoldDB" id="A0AAJ5JM00"/>
<dbReference type="EMBL" id="SRHU01000031">
    <property type="protein sequence ID" value="TFZ39729.1"/>
    <property type="molecule type" value="Genomic_DNA"/>
</dbReference>
<evidence type="ECO:0000313" key="3">
    <source>
        <dbReference type="Proteomes" id="UP000296883"/>
    </source>
</evidence>
<dbReference type="Proteomes" id="UP000296883">
    <property type="component" value="Chromosome"/>
</dbReference>
<organism evidence="2 4">
    <name type="scientific">Vagococcus xieshaowenii</name>
    <dbReference type="NCBI Taxonomy" id="2562451"/>
    <lineage>
        <taxon>Bacteria</taxon>
        <taxon>Bacillati</taxon>
        <taxon>Bacillota</taxon>
        <taxon>Bacilli</taxon>
        <taxon>Lactobacillales</taxon>
        <taxon>Enterococcaceae</taxon>
        <taxon>Vagococcus</taxon>
    </lineage>
</organism>
<sequence>MMDESFEKELKEALEMFNRYAELFELSDSNLSLEQMRERIDIELEEFVELEGPWTISNYQDLSVTITQLFTDEFNHLIEHKEYDIAFFSSRYLFKQLLSLGSSDEMLEHLEEVFKRFNKLWKLCRDKGYPELKEVIDKWISAES</sequence>
<accession>A0AAJ5JM00</accession>
<evidence type="ECO:0000313" key="4">
    <source>
        <dbReference type="Proteomes" id="UP000297725"/>
    </source>
</evidence>
<proteinExistence type="predicted"/>
<evidence type="ECO:0000313" key="1">
    <source>
        <dbReference type="EMBL" id="QCA28145.1"/>
    </source>
</evidence>